<dbReference type="Pfam" id="PF13439">
    <property type="entry name" value="Glyco_transf_4"/>
    <property type="match status" value="1"/>
</dbReference>
<protein>
    <submittedName>
        <fullName evidence="3">Glycosyl transferase family 1</fullName>
    </submittedName>
</protein>
<comment type="caution">
    <text evidence="3">The sequence shown here is derived from an EMBL/GenBank/DDBJ whole genome shotgun (WGS) entry which is preliminary data.</text>
</comment>
<dbReference type="Gene3D" id="3.40.50.2000">
    <property type="entry name" value="Glycogen Phosphorylase B"/>
    <property type="match status" value="2"/>
</dbReference>
<accession>A0A8J8B3Z9</accession>
<dbReference type="PANTHER" id="PTHR46401:SF2">
    <property type="entry name" value="GLYCOSYLTRANSFERASE WBBK-RELATED"/>
    <property type="match status" value="1"/>
</dbReference>
<keyword evidence="4" id="KW-1185">Reference proteome</keyword>
<evidence type="ECO:0000313" key="4">
    <source>
        <dbReference type="Proteomes" id="UP000730161"/>
    </source>
</evidence>
<evidence type="ECO:0000313" key="3">
    <source>
        <dbReference type="EMBL" id="MBR1368186.1"/>
    </source>
</evidence>
<dbReference type="Pfam" id="PF13692">
    <property type="entry name" value="Glyco_trans_1_4"/>
    <property type="match status" value="1"/>
</dbReference>
<name>A0A8J8B3Z9_9EURY</name>
<evidence type="ECO:0000256" key="1">
    <source>
        <dbReference type="ARBA" id="ARBA00022679"/>
    </source>
</evidence>
<proteinExistence type="predicted"/>
<gene>
    <name evidence="3" type="ORF">RJ53_01230</name>
</gene>
<dbReference type="GO" id="GO:0016757">
    <property type="term" value="F:glycosyltransferase activity"/>
    <property type="evidence" value="ECO:0007669"/>
    <property type="project" value="TreeGrafter"/>
</dbReference>
<sequence length="326" mass="37155">MRVNIFVEDIFFFKYLGCSTLAKTLFRGISASNSIDAHWNSYNADFDLVHYHSFGPMTLTHKSYSDGVKVLTAHSTPRLNDGNIAFSSFINNQYPKIYSKFDHIIAITPPSLREIKEMLPDMETTLIPNGVDREKFRPDKEKRDRFRGFIGVLDTDIVVLTVAQETPRKGIYDFLNLAKLFPDVTFVWVGGYPYSIFSKDYAKIEYCKRNAGKNVIFTGFVPDITEAYAGADIFLMPSFAEIMPMVLLEALSSGVPVIARDIPEFREVFGCAALLFSDIEGAAAHLRDEPEIRRIRTIARPFTERYDIRKIADEHIATYRRLVNEA</sequence>
<dbReference type="PANTHER" id="PTHR46401">
    <property type="entry name" value="GLYCOSYLTRANSFERASE WBBK-RELATED"/>
    <property type="match status" value="1"/>
</dbReference>
<dbReference type="InterPro" id="IPR028098">
    <property type="entry name" value="Glyco_trans_4-like_N"/>
</dbReference>
<dbReference type="AlphaFoldDB" id="A0A8J8B3Z9"/>
<organism evidence="3 4">
    <name type="scientific">Methanocalculus chunghsingensis</name>
    <dbReference type="NCBI Taxonomy" id="156457"/>
    <lineage>
        <taxon>Archaea</taxon>
        <taxon>Methanobacteriati</taxon>
        <taxon>Methanobacteriota</taxon>
        <taxon>Stenosarchaea group</taxon>
        <taxon>Methanomicrobia</taxon>
        <taxon>Methanomicrobiales</taxon>
        <taxon>Methanocalculaceae</taxon>
        <taxon>Methanocalculus</taxon>
    </lineage>
</organism>
<feature type="domain" description="Glycosyltransferase subfamily 4-like N-terminal" evidence="2">
    <location>
        <begin position="30"/>
        <end position="134"/>
    </location>
</feature>
<dbReference type="Proteomes" id="UP000730161">
    <property type="component" value="Unassembled WGS sequence"/>
</dbReference>
<keyword evidence="1 3" id="KW-0808">Transferase</keyword>
<evidence type="ECO:0000259" key="2">
    <source>
        <dbReference type="Pfam" id="PF13439"/>
    </source>
</evidence>
<dbReference type="CDD" id="cd03801">
    <property type="entry name" value="GT4_PimA-like"/>
    <property type="match status" value="1"/>
</dbReference>
<dbReference type="EMBL" id="JWHL01000001">
    <property type="protein sequence ID" value="MBR1368186.1"/>
    <property type="molecule type" value="Genomic_DNA"/>
</dbReference>
<dbReference type="SUPFAM" id="SSF53756">
    <property type="entry name" value="UDP-Glycosyltransferase/glycogen phosphorylase"/>
    <property type="match status" value="1"/>
</dbReference>
<dbReference type="RefSeq" id="WP_211529782.1">
    <property type="nucleotide sequence ID" value="NZ_JWHL01000001.1"/>
</dbReference>
<reference evidence="3" key="1">
    <citation type="submission" date="2014-12" db="EMBL/GenBank/DDBJ databases">
        <authorList>
            <person name="Huang H.-H."/>
            <person name="Chen S.-C."/>
            <person name="Lai M.-C."/>
        </authorList>
    </citation>
    <scope>NUCLEOTIDE SEQUENCE</scope>
    <source>
        <strain evidence="3">K1F9705b</strain>
    </source>
</reference>
<dbReference type="OrthoDB" id="17979at2157"/>